<evidence type="ECO:0000313" key="9">
    <source>
        <dbReference type="EMBL" id="BBH18150.1"/>
    </source>
</evidence>
<organism evidence="9 10">
    <name type="scientific">Nocardioides baekrokdamisoli</name>
    <dbReference type="NCBI Taxonomy" id="1804624"/>
    <lineage>
        <taxon>Bacteria</taxon>
        <taxon>Bacillati</taxon>
        <taxon>Actinomycetota</taxon>
        <taxon>Actinomycetes</taxon>
        <taxon>Propionibacteriales</taxon>
        <taxon>Nocardioidaceae</taxon>
        <taxon>Nocardioides</taxon>
    </lineage>
</organism>
<evidence type="ECO:0000256" key="6">
    <source>
        <dbReference type="RuleBase" id="RU363032"/>
    </source>
</evidence>
<comment type="subcellular location">
    <subcellularLocation>
        <location evidence="6">Cell membrane</location>
        <topology evidence="6">Multi-pass membrane protein</topology>
    </subcellularLocation>
    <subcellularLocation>
        <location evidence="1">Membrane</location>
        <topology evidence="1">Multi-pass membrane protein</topology>
    </subcellularLocation>
</comment>
<dbReference type="AlphaFoldDB" id="A0A3G9IGI0"/>
<evidence type="ECO:0000256" key="2">
    <source>
        <dbReference type="ARBA" id="ARBA00022692"/>
    </source>
</evidence>
<feature type="transmembrane region" description="Helical" evidence="6">
    <location>
        <begin position="284"/>
        <end position="304"/>
    </location>
</feature>
<dbReference type="EMBL" id="AP019307">
    <property type="protein sequence ID" value="BBH18150.1"/>
    <property type="molecule type" value="Genomic_DNA"/>
</dbReference>
<keyword evidence="3" id="KW-0029">Amino-acid transport</keyword>
<dbReference type="InterPro" id="IPR000515">
    <property type="entry name" value="MetI-like"/>
</dbReference>
<dbReference type="GO" id="GO:0006865">
    <property type="term" value="P:amino acid transport"/>
    <property type="evidence" value="ECO:0007669"/>
    <property type="project" value="UniProtKB-KW"/>
</dbReference>
<keyword evidence="2 6" id="KW-0812">Transmembrane</keyword>
<sequence length="338" mass="36020">MSTQSTGSASAPGSTGGGAERPGSINAVPVRHPGRWLAVVVILVLAAKGIQILVTNPAFDWNFIGQAMVQSPVIHGLVAGTIVATFGAMAIGVALGVLLAVMRLSENKVLSYAAWFYIWFFRGVPRYVLLALMGALGVVFPPSRGGLGVGIPFGPELMKLFGLHGGLQVFSLDANHLLGGILGGILGLGLSEAAYMAEIARAGILSVDPGQQEAAYAIGMSRGKAMWRVVLPQAMRVIVPPTGNETIGMFKDTTLMTALPVTVELFYQLNNIGLNTFKSFDTDVAAILWYLVICSVMMFGQMHLERYFGRGFGSKEQRRKLFTFKVKALSTSDSGGHR</sequence>
<accession>A0A3G9IGI0</accession>
<dbReference type="OrthoDB" id="92598at2"/>
<feature type="compositionally biased region" description="Low complexity" evidence="7">
    <location>
        <begin position="1"/>
        <end position="13"/>
    </location>
</feature>
<dbReference type="GO" id="GO:0005886">
    <property type="term" value="C:plasma membrane"/>
    <property type="evidence" value="ECO:0007669"/>
    <property type="project" value="UniProtKB-SubCell"/>
</dbReference>
<proteinExistence type="inferred from homology"/>
<dbReference type="Proteomes" id="UP000271573">
    <property type="component" value="Chromosome"/>
</dbReference>
<dbReference type="KEGG" id="nbe:Back2_24370"/>
<dbReference type="Gene3D" id="1.10.3720.10">
    <property type="entry name" value="MetI-like"/>
    <property type="match status" value="1"/>
</dbReference>
<feature type="transmembrane region" description="Helical" evidence="6">
    <location>
        <begin position="74"/>
        <end position="102"/>
    </location>
</feature>
<feature type="transmembrane region" description="Helical" evidence="6">
    <location>
        <begin position="114"/>
        <end position="140"/>
    </location>
</feature>
<evidence type="ECO:0000256" key="4">
    <source>
        <dbReference type="ARBA" id="ARBA00022989"/>
    </source>
</evidence>
<keyword evidence="10" id="KW-1185">Reference proteome</keyword>
<evidence type="ECO:0000256" key="7">
    <source>
        <dbReference type="SAM" id="MobiDB-lite"/>
    </source>
</evidence>
<evidence type="ECO:0000256" key="3">
    <source>
        <dbReference type="ARBA" id="ARBA00022970"/>
    </source>
</evidence>
<dbReference type="InterPro" id="IPR043429">
    <property type="entry name" value="ArtM/GltK/GlnP/TcyL/YhdX-like"/>
</dbReference>
<feature type="domain" description="ABC transmembrane type-1" evidence="8">
    <location>
        <begin position="78"/>
        <end position="301"/>
    </location>
</feature>
<reference evidence="9 10" key="1">
    <citation type="submission" date="2018-11" db="EMBL/GenBank/DDBJ databases">
        <title>Complete genome sequence of Nocardioides baekrokdamisoli strain KCTC 39748.</title>
        <authorList>
            <person name="Kang S.W."/>
            <person name="Lee K.C."/>
            <person name="Kim K.K."/>
            <person name="Kim J.S."/>
            <person name="Kim D.S."/>
            <person name="Ko S.H."/>
            <person name="Yang S.H."/>
            <person name="Shin Y.K."/>
            <person name="Lee J.S."/>
        </authorList>
    </citation>
    <scope>NUCLEOTIDE SEQUENCE [LARGE SCALE GENOMIC DNA]</scope>
    <source>
        <strain evidence="9 10">KCTC 39748</strain>
    </source>
</reference>
<dbReference type="InterPro" id="IPR035906">
    <property type="entry name" value="MetI-like_sf"/>
</dbReference>
<evidence type="ECO:0000256" key="1">
    <source>
        <dbReference type="ARBA" id="ARBA00004141"/>
    </source>
</evidence>
<evidence type="ECO:0000256" key="5">
    <source>
        <dbReference type="ARBA" id="ARBA00023136"/>
    </source>
</evidence>
<dbReference type="PANTHER" id="PTHR30614">
    <property type="entry name" value="MEMBRANE COMPONENT OF AMINO ACID ABC TRANSPORTER"/>
    <property type="match status" value="1"/>
</dbReference>
<evidence type="ECO:0000313" key="10">
    <source>
        <dbReference type="Proteomes" id="UP000271573"/>
    </source>
</evidence>
<dbReference type="SUPFAM" id="SSF161098">
    <property type="entry name" value="MetI-like"/>
    <property type="match status" value="1"/>
</dbReference>
<feature type="region of interest" description="Disordered" evidence="7">
    <location>
        <begin position="1"/>
        <end position="24"/>
    </location>
</feature>
<feature type="transmembrane region" description="Helical" evidence="6">
    <location>
        <begin position="36"/>
        <end position="54"/>
    </location>
</feature>
<keyword evidence="4 6" id="KW-1133">Transmembrane helix</keyword>
<dbReference type="PANTHER" id="PTHR30614:SF0">
    <property type="entry name" value="L-CYSTINE TRANSPORT SYSTEM PERMEASE PROTEIN TCYL"/>
    <property type="match status" value="1"/>
</dbReference>
<evidence type="ECO:0000259" key="8">
    <source>
        <dbReference type="PROSITE" id="PS50928"/>
    </source>
</evidence>
<dbReference type="PROSITE" id="PS50928">
    <property type="entry name" value="ABC_TM1"/>
    <property type="match status" value="1"/>
</dbReference>
<comment type="similarity">
    <text evidence="6">Belongs to the binding-protein-dependent transport system permease family.</text>
</comment>
<gene>
    <name evidence="9" type="ORF">Back2_24370</name>
</gene>
<name>A0A3G9IGI0_9ACTN</name>
<protein>
    <submittedName>
        <fullName evidence="9">ABC transporter permease</fullName>
    </submittedName>
</protein>
<dbReference type="RefSeq" id="WP_125569492.1">
    <property type="nucleotide sequence ID" value="NZ_AP019307.1"/>
</dbReference>
<keyword evidence="6" id="KW-0813">Transport</keyword>
<dbReference type="GO" id="GO:0055085">
    <property type="term" value="P:transmembrane transport"/>
    <property type="evidence" value="ECO:0007669"/>
    <property type="project" value="InterPro"/>
</dbReference>
<dbReference type="CDD" id="cd06261">
    <property type="entry name" value="TM_PBP2"/>
    <property type="match status" value="1"/>
</dbReference>
<dbReference type="Pfam" id="PF00528">
    <property type="entry name" value="BPD_transp_1"/>
    <property type="match status" value="1"/>
</dbReference>
<keyword evidence="5 6" id="KW-0472">Membrane</keyword>